<comment type="caution">
    <text evidence="2">The sequence shown here is derived from an EMBL/GenBank/DDBJ whole genome shotgun (WGS) entry which is preliminary data.</text>
</comment>
<keyword evidence="6" id="KW-1185">Reference proteome</keyword>
<evidence type="ECO:0000313" key="3">
    <source>
        <dbReference type="EMBL" id="CAF4129418.1"/>
    </source>
</evidence>
<dbReference type="Proteomes" id="UP000663866">
    <property type="component" value="Unassembled WGS sequence"/>
</dbReference>
<organism evidence="2 5">
    <name type="scientific">Rotaria magnacalcarata</name>
    <dbReference type="NCBI Taxonomy" id="392030"/>
    <lineage>
        <taxon>Eukaryota</taxon>
        <taxon>Metazoa</taxon>
        <taxon>Spiralia</taxon>
        <taxon>Gnathifera</taxon>
        <taxon>Rotifera</taxon>
        <taxon>Eurotatoria</taxon>
        <taxon>Bdelloidea</taxon>
        <taxon>Philodinida</taxon>
        <taxon>Philodinidae</taxon>
        <taxon>Rotaria</taxon>
    </lineage>
</organism>
<dbReference type="EMBL" id="CAJNRF010006974">
    <property type="protein sequence ID" value="CAF2087486.1"/>
    <property type="molecule type" value="Genomic_DNA"/>
</dbReference>
<evidence type="ECO:0000313" key="1">
    <source>
        <dbReference type="EMBL" id="CAF2079010.1"/>
    </source>
</evidence>
<name>A0A816SPE5_9BILA</name>
<evidence type="ECO:0000313" key="6">
    <source>
        <dbReference type="Proteomes" id="UP000663866"/>
    </source>
</evidence>
<evidence type="ECO:0000313" key="5">
    <source>
        <dbReference type="Proteomes" id="UP000663856"/>
    </source>
</evidence>
<protein>
    <recommendedName>
        <fullName evidence="7">Reverse transcriptase domain-containing protein</fullName>
    </recommendedName>
</protein>
<evidence type="ECO:0000313" key="4">
    <source>
        <dbReference type="EMBL" id="CAF4222696.1"/>
    </source>
</evidence>
<evidence type="ECO:0000313" key="2">
    <source>
        <dbReference type="EMBL" id="CAF2087486.1"/>
    </source>
</evidence>
<dbReference type="Proteomes" id="UP000663856">
    <property type="component" value="Unassembled WGS sequence"/>
</dbReference>
<dbReference type="EMBL" id="CAJOBG010004863">
    <property type="protein sequence ID" value="CAF4129418.1"/>
    <property type="molecule type" value="Genomic_DNA"/>
</dbReference>
<dbReference type="PANTHER" id="PTHR19446">
    <property type="entry name" value="REVERSE TRANSCRIPTASES"/>
    <property type="match status" value="1"/>
</dbReference>
<dbReference type="AlphaFoldDB" id="A0A816SPE5"/>
<dbReference type="EMBL" id="CAJOBF010007064">
    <property type="protein sequence ID" value="CAF4222696.1"/>
    <property type="molecule type" value="Genomic_DNA"/>
</dbReference>
<dbReference type="Proteomes" id="UP000663887">
    <property type="component" value="Unassembled WGS sequence"/>
</dbReference>
<sequence>MSVDNTKLKDDKLLEAFQKDFRDIVDDAKDDTISIDEKYKLFLSNLNDKARQYFPVDKNTNRKRKEWLTTGILKIVDKKSQAVVEWQINCVSKLELKYHEEYKRLRKTAKAMTEQRQVEYWDEMCEDIEKSIKNYDPVTAFSIIKRLRGGSKRVENIPVQDKNGKLLVNSRDTLKRWGEFFCETLNVCASIDQNLLDQIQIPTLSTTEEHRQNAEPSTEEVRKAINQMNSRKAPGSDEITVDILKAGGESVTRWLFTFFTDVWKNEQMAKEWSITTLIRLYKNKGDKKICDNYRGIVLLNATSKIFSRIMLNRIQDLINGQLLEIQSGFRPSRSTIGQIFILK</sequence>
<dbReference type="EMBL" id="CAJNRG010005611">
    <property type="protein sequence ID" value="CAF2079010.1"/>
    <property type="molecule type" value="Genomic_DNA"/>
</dbReference>
<accession>A0A816SPE5</accession>
<proteinExistence type="predicted"/>
<evidence type="ECO:0008006" key="7">
    <source>
        <dbReference type="Google" id="ProtNLM"/>
    </source>
</evidence>
<gene>
    <name evidence="3" type="ORF">OVN521_LOCUS22425</name>
    <name evidence="4" type="ORF">UXM345_LOCUS29193</name>
    <name evidence="2" type="ORF">WKI299_LOCUS17507</name>
    <name evidence="1" type="ORF">XDN619_LOCUS14215</name>
</gene>
<dbReference type="Proteomes" id="UP000663842">
    <property type="component" value="Unassembled WGS sequence"/>
</dbReference>
<reference evidence="2" key="1">
    <citation type="submission" date="2021-02" db="EMBL/GenBank/DDBJ databases">
        <authorList>
            <person name="Nowell W R."/>
        </authorList>
    </citation>
    <scope>NUCLEOTIDE SEQUENCE</scope>
</reference>